<dbReference type="EMBL" id="QYUM01000003">
    <property type="protein sequence ID" value="RJF91618.1"/>
    <property type="molecule type" value="Genomic_DNA"/>
</dbReference>
<organism evidence="1 2">
    <name type="scientific">Sphingomonas cavernae</name>
    <dbReference type="NCBI Taxonomy" id="2320861"/>
    <lineage>
        <taxon>Bacteria</taxon>
        <taxon>Pseudomonadati</taxon>
        <taxon>Pseudomonadota</taxon>
        <taxon>Alphaproteobacteria</taxon>
        <taxon>Sphingomonadales</taxon>
        <taxon>Sphingomonadaceae</taxon>
        <taxon>Sphingomonas</taxon>
    </lineage>
</organism>
<evidence type="ECO:0008006" key="3">
    <source>
        <dbReference type="Google" id="ProtNLM"/>
    </source>
</evidence>
<proteinExistence type="predicted"/>
<gene>
    <name evidence="1" type="ORF">D3876_15015</name>
</gene>
<sequence length="111" mass="12750">MILRRWTGRIRTADREAYVRYIEGTGGSDYRNTHGNLGFQMLMRDLGDETSEVTTLSWWISLDAIKGFAGEDITLARYYPEDDRFLLDRPEHVEHHEVMVGRMILGGSAAD</sequence>
<dbReference type="OrthoDB" id="7210869at2"/>
<evidence type="ECO:0000313" key="2">
    <source>
        <dbReference type="Proteomes" id="UP000286100"/>
    </source>
</evidence>
<accession>A0A418WNN5</accession>
<protein>
    <recommendedName>
        <fullName evidence="3">Antibiotic biosynthesis monooxygenase</fullName>
    </recommendedName>
</protein>
<dbReference type="Proteomes" id="UP000286100">
    <property type="component" value="Unassembled WGS sequence"/>
</dbReference>
<keyword evidence="2" id="KW-1185">Reference proteome</keyword>
<name>A0A418WNN5_9SPHN</name>
<comment type="caution">
    <text evidence="1">The sequence shown here is derived from an EMBL/GenBank/DDBJ whole genome shotgun (WGS) entry which is preliminary data.</text>
</comment>
<dbReference type="AlphaFoldDB" id="A0A418WNN5"/>
<evidence type="ECO:0000313" key="1">
    <source>
        <dbReference type="EMBL" id="RJF91618.1"/>
    </source>
</evidence>
<reference evidence="1 2" key="1">
    <citation type="submission" date="2018-09" db="EMBL/GenBank/DDBJ databases">
        <authorList>
            <person name="Zhu H."/>
        </authorList>
    </citation>
    <scope>NUCLEOTIDE SEQUENCE [LARGE SCALE GENOMIC DNA]</scope>
    <source>
        <strain evidence="1 2">K2R01-6</strain>
    </source>
</reference>